<evidence type="ECO:0000256" key="1">
    <source>
        <dbReference type="ARBA" id="ARBA00004651"/>
    </source>
</evidence>
<dbReference type="NCBIfam" id="TIGR00360">
    <property type="entry name" value="ComEC_N-term"/>
    <property type="match status" value="1"/>
</dbReference>
<reference evidence="9" key="1">
    <citation type="journal article" date="2019" name="Int. J. Syst. Evol. Microbiol.">
        <title>The Global Catalogue of Microorganisms (GCM) 10K type strain sequencing project: providing services to taxonomists for standard genome sequencing and annotation.</title>
        <authorList>
            <consortium name="The Broad Institute Genomics Platform"/>
            <consortium name="The Broad Institute Genome Sequencing Center for Infectious Disease"/>
            <person name="Wu L."/>
            <person name="Ma J."/>
        </authorList>
    </citation>
    <scope>NUCLEOTIDE SEQUENCE [LARGE SCALE GENOMIC DNA]</scope>
    <source>
        <strain evidence="9">JCM 17563</strain>
    </source>
</reference>
<dbReference type="InterPro" id="IPR004477">
    <property type="entry name" value="ComEC_N"/>
</dbReference>
<keyword evidence="2" id="KW-1003">Cell membrane</keyword>
<protein>
    <submittedName>
        <fullName evidence="8">ComEC/Rec2 family competence protein</fullName>
    </submittedName>
</protein>
<dbReference type="RefSeq" id="WP_344707241.1">
    <property type="nucleotide sequence ID" value="NZ_BAABBQ010000001.1"/>
</dbReference>
<feature type="transmembrane region" description="Helical" evidence="6">
    <location>
        <begin position="303"/>
        <end position="325"/>
    </location>
</feature>
<evidence type="ECO:0000313" key="8">
    <source>
        <dbReference type="EMBL" id="GAA4019725.1"/>
    </source>
</evidence>
<dbReference type="Pfam" id="PF03772">
    <property type="entry name" value="Competence"/>
    <property type="match status" value="1"/>
</dbReference>
<evidence type="ECO:0000256" key="2">
    <source>
        <dbReference type="ARBA" id="ARBA00022475"/>
    </source>
</evidence>
<feature type="transmembrane region" description="Helical" evidence="6">
    <location>
        <begin position="84"/>
        <end position="101"/>
    </location>
</feature>
<organism evidence="8 9">
    <name type="scientific">Sphingomonas swuensis</name>
    <dbReference type="NCBI Taxonomy" id="977800"/>
    <lineage>
        <taxon>Bacteria</taxon>
        <taxon>Pseudomonadati</taxon>
        <taxon>Pseudomonadota</taxon>
        <taxon>Alphaproteobacteria</taxon>
        <taxon>Sphingomonadales</taxon>
        <taxon>Sphingomonadaceae</taxon>
        <taxon>Sphingomonas</taxon>
    </lineage>
</organism>
<evidence type="ECO:0000259" key="7">
    <source>
        <dbReference type="Pfam" id="PF03772"/>
    </source>
</evidence>
<feature type="transmembrane region" description="Helical" evidence="6">
    <location>
        <begin position="61"/>
        <end position="78"/>
    </location>
</feature>
<proteinExistence type="predicted"/>
<feature type="transmembrane region" description="Helical" evidence="6">
    <location>
        <begin position="372"/>
        <end position="395"/>
    </location>
</feature>
<feature type="transmembrane region" description="Helical" evidence="6">
    <location>
        <begin position="37"/>
        <end position="54"/>
    </location>
</feature>
<feature type="transmembrane region" description="Helical" evidence="6">
    <location>
        <begin position="482"/>
        <end position="507"/>
    </location>
</feature>
<evidence type="ECO:0000256" key="3">
    <source>
        <dbReference type="ARBA" id="ARBA00022692"/>
    </source>
</evidence>
<comment type="caution">
    <text evidence="8">The sequence shown here is derived from an EMBL/GenBank/DDBJ whole genome shotgun (WGS) entry which is preliminary data.</text>
</comment>
<evidence type="ECO:0000256" key="6">
    <source>
        <dbReference type="SAM" id="Phobius"/>
    </source>
</evidence>
<accession>A0ABP7T1Q4</accession>
<keyword evidence="5 6" id="KW-0472">Membrane</keyword>
<keyword evidence="4 6" id="KW-1133">Transmembrane helix</keyword>
<comment type="subcellular location">
    <subcellularLocation>
        <location evidence="1">Cell membrane</location>
        <topology evidence="1">Multi-pass membrane protein</topology>
    </subcellularLocation>
</comment>
<feature type="transmembrane region" description="Helical" evidence="6">
    <location>
        <begin position="416"/>
        <end position="438"/>
    </location>
</feature>
<dbReference type="PANTHER" id="PTHR30619:SF1">
    <property type="entry name" value="RECOMBINATION PROTEIN 2"/>
    <property type="match status" value="1"/>
</dbReference>
<feature type="transmembrane region" description="Helical" evidence="6">
    <location>
        <begin position="269"/>
        <end position="291"/>
    </location>
</feature>
<evidence type="ECO:0000256" key="4">
    <source>
        <dbReference type="ARBA" id="ARBA00022989"/>
    </source>
</evidence>
<keyword evidence="3 6" id="KW-0812">Transmembrane</keyword>
<sequence length="716" mass="75829">MDLAAPSDGAPAFPQWQARALFASAEKRLELERAQLAPWWVVGLGGGIALWLVLADPRGWAAALLFLAAIMAVGWAVGGWVGKAGALFALALALGLGLIWWRSLDVAAPRLADTRIVSFSGTVEKAERLVAKDTLRLTMRPNDPLLPPRIRVSVPLDEAERHGPRLGASSVVALRARLTPPMEMALPGTHDFARDAWFMGLGATGRSLGPIRMVSPAHDSGLDRIRRGLDSHIRAQLAASEAGIATALATGDQGSVLEEDADAMRRSGLAHLLSVSGLHIAAAVGFAYFLVLRLLGLIPALALRLNLVIIGFAAGALTGIAYTILTGMQVPTVRSCVAALLVLVGVVLGREALSLRLIATGALVVLLVRPEAIAGASFQLSFAAVTALVTLYASTPFRRLFERREEGLARAWLRSLGAMVATGLAVEIALLPFALYHFHRAGLYGVGANLVAIPLTTFVIMPLEGGALLLDSLGLGAPLWSLAGWAIGLLLGIAHAVAGTAGAVAILPAMPRGAFALIVGGGLWICLWTLRWRWYGLAPIAIGALVTVAEPLPDLLVTGDGKHLAVVDAQGTPWLLRDRAGEFVRDLMAENAGFDGDPPPLAAYAKARCSGDSCIADLGQQGSTRTLLALRSTQRMDWRELVAACAAADIVVADRRVPRACRARWLTLDAPRLRQTGAVAINVANGRVATVAERLGRLPWAIRPESRPRARFRPDR</sequence>
<dbReference type="InterPro" id="IPR052159">
    <property type="entry name" value="Competence_DNA_uptake"/>
</dbReference>
<feature type="transmembrane region" description="Helical" evidence="6">
    <location>
        <begin position="337"/>
        <end position="366"/>
    </location>
</feature>
<dbReference type="Proteomes" id="UP001500235">
    <property type="component" value="Unassembled WGS sequence"/>
</dbReference>
<feature type="transmembrane region" description="Helical" evidence="6">
    <location>
        <begin position="450"/>
        <end position="470"/>
    </location>
</feature>
<dbReference type="EMBL" id="BAABBQ010000001">
    <property type="protein sequence ID" value="GAA4019725.1"/>
    <property type="molecule type" value="Genomic_DNA"/>
</dbReference>
<gene>
    <name evidence="8" type="ORF">GCM10022280_19700</name>
</gene>
<dbReference type="PANTHER" id="PTHR30619">
    <property type="entry name" value="DNA INTERNALIZATION/COMPETENCE PROTEIN COMEC/REC2"/>
    <property type="match status" value="1"/>
</dbReference>
<evidence type="ECO:0000256" key="5">
    <source>
        <dbReference type="ARBA" id="ARBA00023136"/>
    </source>
</evidence>
<feature type="domain" description="ComEC/Rec2-related protein" evidence="7">
    <location>
        <begin position="248"/>
        <end position="531"/>
    </location>
</feature>
<name>A0ABP7T1Q4_9SPHN</name>
<keyword evidence="9" id="KW-1185">Reference proteome</keyword>
<feature type="transmembrane region" description="Helical" evidence="6">
    <location>
        <begin position="513"/>
        <end position="530"/>
    </location>
</feature>
<evidence type="ECO:0000313" key="9">
    <source>
        <dbReference type="Proteomes" id="UP001500235"/>
    </source>
</evidence>